<comment type="caution">
    <text evidence="9">The sequence shown here is derived from an EMBL/GenBank/DDBJ whole genome shotgun (WGS) entry which is preliminary data.</text>
</comment>
<dbReference type="InterPro" id="IPR045249">
    <property type="entry name" value="HARBI1-like"/>
</dbReference>
<dbReference type="AlphaFoldDB" id="A0A8K0P391"/>
<comment type="cofactor">
    <cofactor evidence="1">
        <name>a divalent metal cation</name>
        <dbReference type="ChEBI" id="CHEBI:60240"/>
    </cofactor>
</comment>
<evidence type="ECO:0000313" key="10">
    <source>
        <dbReference type="Proteomes" id="UP000792457"/>
    </source>
</evidence>
<dbReference type="GO" id="GO:0004518">
    <property type="term" value="F:nuclease activity"/>
    <property type="evidence" value="ECO:0007669"/>
    <property type="project" value="UniProtKB-KW"/>
</dbReference>
<reference evidence="9" key="1">
    <citation type="submission" date="2013-04" db="EMBL/GenBank/DDBJ databases">
        <authorList>
            <person name="Qu J."/>
            <person name="Murali S.C."/>
            <person name="Bandaranaike D."/>
            <person name="Bellair M."/>
            <person name="Blankenburg K."/>
            <person name="Chao H."/>
            <person name="Dinh H."/>
            <person name="Doddapaneni H."/>
            <person name="Downs B."/>
            <person name="Dugan-Rocha S."/>
            <person name="Elkadiri S."/>
            <person name="Gnanaolivu R.D."/>
            <person name="Hernandez B."/>
            <person name="Javaid M."/>
            <person name="Jayaseelan J.C."/>
            <person name="Lee S."/>
            <person name="Li M."/>
            <person name="Ming W."/>
            <person name="Munidasa M."/>
            <person name="Muniz J."/>
            <person name="Nguyen L."/>
            <person name="Ongeri F."/>
            <person name="Osuji N."/>
            <person name="Pu L.-L."/>
            <person name="Puazo M."/>
            <person name="Qu C."/>
            <person name="Quiroz J."/>
            <person name="Raj R."/>
            <person name="Weissenberger G."/>
            <person name="Xin Y."/>
            <person name="Zou X."/>
            <person name="Han Y."/>
            <person name="Richards S."/>
            <person name="Worley K."/>
            <person name="Muzny D."/>
            <person name="Gibbs R."/>
        </authorList>
    </citation>
    <scope>NUCLEOTIDE SEQUENCE</scope>
    <source>
        <strain evidence="9">Sampled in the wild</strain>
    </source>
</reference>
<dbReference type="OrthoDB" id="6509413at2759"/>
<comment type="similarity">
    <text evidence="3">Belongs to the HARBI1 family.</text>
</comment>
<evidence type="ECO:0000256" key="2">
    <source>
        <dbReference type="ARBA" id="ARBA00004123"/>
    </source>
</evidence>
<evidence type="ECO:0000259" key="8">
    <source>
        <dbReference type="Pfam" id="PF13359"/>
    </source>
</evidence>
<dbReference type="PANTHER" id="PTHR22930:SF289">
    <property type="entry name" value="DDE TNP4 DOMAIN-CONTAINING PROTEIN-RELATED"/>
    <property type="match status" value="1"/>
</dbReference>
<organism evidence="9 10">
    <name type="scientific">Ladona fulva</name>
    <name type="common">Scarce chaser dragonfly</name>
    <name type="synonym">Libellula fulva</name>
    <dbReference type="NCBI Taxonomy" id="123851"/>
    <lineage>
        <taxon>Eukaryota</taxon>
        <taxon>Metazoa</taxon>
        <taxon>Ecdysozoa</taxon>
        <taxon>Arthropoda</taxon>
        <taxon>Hexapoda</taxon>
        <taxon>Insecta</taxon>
        <taxon>Pterygota</taxon>
        <taxon>Palaeoptera</taxon>
        <taxon>Odonata</taxon>
        <taxon>Epiprocta</taxon>
        <taxon>Anisoptera</taxon>
        <taxon>Libelluloidea</taxon>
        <taxon>Libellulidae</taxon>
        <taxon>Ladona</taxon>
    </lineage>
</organism>
<name>A0A8K0P391_LADFU</name>
<evidence type="ECO:0000256" key="7">
    <source>
        <dbReference type="ARBA" id="ARBA00023242"/>
    </source>
</evidence>
<keyword evidence="7" id="KW-0539">Nucleus</keyword>
<evidence type="ECO:0000256" key="6">
    <source>
        <dbReference type="ARBA" id="ARBA00022801"/>
    </source>
</evidence>
<evidence type="ECO:0000256" key="1">
    <source>
        <dbReference type="ARBA" id="ARBA00001968"/>
    </source>
</evidence>
<comment type="subcellular location">
    <subcellularLocation>
        <location evidence="2">Nucleus</location>
    </subcellularLocation>
</comment>
<gene>
    <name evidence="9" type="ORF">J437_LFUL014442</name>
</gene>
<evidence type="ECO:0000256" key="3">
    <source>
        <dbReference type="ARBA" id="ARBA00006958"/>
    </source>
</evidence>
<sequence length="386" mass="44032">MCHRLRTVSFRIKDTMDEIQAFRFLRRRRERERHQQFIQRNRNRMRSIRDKSDPFTVSDDIFKELYRVNKEMARGLVEELRPHMVEARRSTAIPIELKVLCALHFFGLGSYQKSAGSDSNLGLSQSSVSNAIEEVTAALNADEVLAKWIHFPLMQGERVRLIQKNYQSFGFPGVIGYMDGMHVAIKAPKDEDNLFLNKNSYHSINVMIVCDSEMIILNCLGRFGGSNHDSVIWNESTVKEVLVDVWASGEQCWLLGDSGYPHQPWLQTPILNAPDGSPEALYNTVHVQARSAVERCIGLLKARFRCLLRNRVLEYSPIKAGRIVNACAVLHNMCLKGGLKDANVLLEEPGEDSVLPEPLPREQMPQIALLQEARAVRQRIVNRLQP</sequence>
<reference evidence="9" key="2">
    <citation type="submission" date="2017-10" db="EMBL/GenBank/DDBJ databases">
        <title>Ladona fulva Genome sequencing and assembly.</title>
        <authorList>
            <person name="Murali S."/>
            <person name="Richards S."/>
            <person name="Bandaranaike D."/>
            <person name="Bellair M."/>
            <person name="Blankenburg K."/>
            <person name="Chao H."/>
            <person name="Dinh H."/>
            <person name="Doddapaneni H."/>
            <person name="Dugan-Rocha S."/>
            <person name="Elkadiri S."/>
            <person name="Gnanaolivu R."/>
            <person name="Hernandez B."/>
            <person name="Skinner E."/>
            <person name="Javaid M."/>
            <person name="Lee S."/>
            <person name="Li M."/>
            <person name="Ming W."/>
            <person name="Munidasa M."/>
            <person name="Muniz J."/>
            <person name="Nguyen L."/>
            <person name="Hughes D."/>
            <person name="Osuji N."/>
            <person name="Pu L.-L."/>
            <person name="Puazo M."/>
            <person name="Qu C."/>
            <person name="Quiroz J."/>
            <person name="Raj R."/>
            <person name="Weissenberger G."/>
            <person name="Xin Y."/>
            <person name="Zou X."/>
            <person name="Han Y."/>
            <person name="Worley K."/>
            <person name="Muzny D."/>
            <person name="Gibbs R."/>
        </authorList>
    </citation>
    <scope>NUCLEOTIDE SEQUENCE</scope>
    <source>
        <strain evidence="9">Sampled in the wild</strain>
    </source>
</reference>
<keyword evidence="6" id="KW-0378">Hydrolase</keyword>
<keyword evidence="5" id="KW-0479">Metal-binding</keyword>
<evidence type="ECO:0000256" key="5">
    <source>
        <dbReference type="ARBA" id="ARBA00022723"/>
    </source>
</evidence>
<accession>A0A8K0P391</accession>
<dbReference type="EMBL" id="KZ308588">
    <property type="protein sequence ID" value="KAG8232041.1"/>
    <property type="molecule type" value="Genomic_DNA"/>
</dbReference>
<evidence type="ECO:0000313" key="9">
    <source>
        <dbReference type="EMBL" id="KAG8232041.1"/>
    </source>
</evidence>
<proteinExistence type="inferred from homology"/>
<dbReference type="Pfam" id="PF13359">
    <property type="entry name" value="DDE_Tnp_4"/>
    <property type="match status" value="1"/>
</dbReference>
<dbReference type="GO" id="GO:0016787">
    <property type="term" value="F:hydrolase activity"/>
    <property type="evidence" value="ECO:0007669"/>
    <property type="project" value="UniProtKB-KW"/>
</dbReference>
<dbReference type="InterPro" id="IPR027806">
    <property type="entry name" value="HARBI1_dom"/>
</dbReference>
<dbReference type="Proteomes" id="UP000792457">
    <property type="component" value="Unassembled WGS sequence"/>
</dbReference>
<keyword evidence="4" id="KW-0540">Nuclease</keyword>
<feature type="domain" description="DDE Tnp4" evidence="8">
    <location>
        <begin position="178"/>
        <end position="332"/>
    </location>
</feature>
<dbReference type="GO" id="GO:0046872">
    <property type="term" value="F:metal ion binding"/>
    <property type="evidence" value="ECO:0007669"/>
    <property type="project" value="UniProtKB-KW"/>
</dbReference>
<protein>
    <recommendedName>
        <fullName evidence="8">DDE Tnp4 domain-containing protein</fullName>
    </recommendedName>
</protein>
<keyword evidence="10" id="KW-1185">Reference proteome</keyword>
<dbReference type="GO" id="GO:0005634">
    <property type="term" value="C:nucleus"/>
    <property type="evidence" value="ECO:0007669"/>
    <property type="project" value="UniProtKB-SubCell"/>
</dbReference>
<evidence type="ECO:0000256" key="4">
    <source>
        <dbReference type="ARBA" id="ARBA00022722"/>
    </source>
</evidence>
<dbReference type="PANTHER" id="PTHR22930">
    <property type="match status" value="1"/>
</dbReference>